<evidence type="ECO:0008006" key="3">
    <source>
        <dbReference type="Google" id="ProtNLM"/>
    </source>
</evidence>
<keyword evidence="2" id="KW-1185">Reference proteome</keyword>
<dbReference type="EMBL" id="LLZS01000008">
    <property type="protein sequence ID" value="KUR70952.1"/>
    <property type="molecule type" value="Genomic_DNA"/>
</dbReference>
<accession>A0A124JU83</accession>
<protein>
    <recommendedName>
        <fullName evidence="3">DUF560 domain-containing protein</fullName>
    </recommendedName>
</protein>
<dbReference type="Proteomes" id="UP000058012">
    <property type="component" value="Unassembled WGS sequence"/>
</dbReference>
<gene>
    <name evidence="1" type="ORF">AQZ52_13735</name>
</gene>
<evidence type="ECO:0000313" key="1">
    <source>
        <dbReference type="EMBL" id="KUR70952.1"/>
    </source>
</evidence>
<evidence type="ECO:0000313" key="2">
    <source>
        <dbReference type="Proteomes" id="UP000058012"/>
    </source>
</evidence>
<comment type="caution">
    <text evidence="1">The sequence shown here is derived from an EMBL/GenBank/DDBJ whole genome shotgun (WGS) entry which is preliminary data.</text>
</comment>
<dbReference type="STRING" id="1117702.AQZ52_13735"/>
<proteinExistence type="predicted"/>
<dbReference type="AlphaFoldDB" id="A0A124JU83"/>
<reference evidence="1 2" key="1">
    <citation type="submission" date="2015-10" db="EMBL/GenBank/DDBJ databases">
        <title>Draft genome sequence of Novosphingobium fuchskuhlense DSM 25065 isolated from a surface water sample of the southwest basin of Lake Grosse Fuchskuhle.</title>
        <authorList>
            <person name="Ruckert C."/>
            <person name="Winkler A."/>
            <person name="Glaeser J."/>
            <person name="Grossart H.-P."/>
            <person name="Kalinowski J."/>
            <person name="Glaeser S."/>
        </authorList>
    </citation>
    <scope>NUCLEOTIDE SEQUENCE [LARGE SCALE GENOMIC DNA]</scope>
    <source>
        <strain evidence="1 2">FNE08-7</strain>
    </source>
</reference>
<name>A0A124JU83_9SPHN</name>
<organism evidence="1 2">
    <name type="scientific">Novosphingobium fuchskuhlense</name>
    <dbReference type="NCBI Taxonomy" id="1117702"/>
    <lineage>
        <taxon>Bacteria</taxon>
        <taxon>Pseudomonadati</taxon>
        <taxon>Pseudomonadota</taxon>
        <taxon>Alphaproteobacteria</taxon>
        <taxon>Sphingomonadales</taxon>
        <taxon>Sphingomonadaceae</taxon>
        <taxon>Novosphingobium</taxon>
    </lineage>
</organism>
<sequence>MFALALAQAPAAQAQPATETAPAAVEMGAAELFHYAENAAAAGDRATAIAAYRALAGDPHIELRNEARFRLAQMLAEEPGKAGEAAILLRAILAEQPGAARVRLELARIEAAMGDRGAAARDLRLAASGGLPPQVERMVRFFSNALSTAKRAGGSLEATAVGDSNINRATQANTLATVIGDFVLSDDARARAGLGLSLQGQAYWRGGIDRTGEVLASASLSADLFARQSAFNDIAFSLRAGPVLRPGHDRLALTAGPVLRWYGGAPYSRALTVSADWQHVLGARAQLRLVATVALLTNRRNPLQDAINSSGQIMLDREFGRRSGGGLQISASRTLARDPGYSDVTAGASGYAWHEFGRLSSVLSVGWSHLEADTRLFLYPKRRTDDRLTVTGSLTWRRSPLARFAPFARVRAERNVSTVGLYAYRRFAGELGISAAF</sequence>